<name>A0A158KPN8_9BURK</name>
<gene>
    <name evidence="1" type="ORF">AWB68_06619</name>
</gene>
<evidence type="ECO:0000313" key="2">
    <source>
        <dbReference type="Proteomes" id="UP000054770"/>
    </source>
</evidence>
<reference evidence="1" key="1">
    <citation type="submission" date="2016-01" db="EMBL/GenBank/DDBJ databases">
        <authorList>
            <person name="Peeters C."/>
        </authorList>
    </citation>
    <scope>NUCLEOTIDE SEQUENCE [LARGE SCALE GENOMIC DNA]</scope>
    <source>
        <strain evidence="1">LMG 22940</strain>
    </source>
</reference>
<organism evidence="1 2">
    <name type="scientific">Caballeronia choica</name>
    <dbReference type="NCBI Taxonomy" id="326476"/>
    <lineage>
        <taxon>Bacteria</taxon>
        <taxon>Pseudomonadati</taxon>
        <taxon>Pseudomonadota</taxon>
        <taxon>Betaproteobacteria</taxon>
        <taxon>Burkholderiales</taxon>
        <taxon>Burkholderiaceae</taxon>
        <taxon>Caballeronia</taxon>
    </lineage>
</organism>
<comment type="caution">
    <text evidence="1">The sequence shown here is derived from an EMBL/GenBank/DDBJ whole genome shotgun (WGS) entry which is preliminary data.</text>
</comment>
<dbReference type="RefSeq" id="WP_125483122.1">
    <property type="nucleotide sequence ID" value="NZ_FCON02000124.1"/>
</dbReference>
<proteinExistence type="predicted"/>
<dbReference type="Proteomes" id="UP000054770">
    <property type="component" value="Unassembled WGS sequence"/>
</dbReference>
<accession>A0A158KPN8</accession>
<protein>
    <submittedName>
        <fullName evidence="1">Uncharacterized protein</fullName>
    </submittedName>
</protein>
<evidence type="ECO:0000313" key="1">
    <source>
        <dbReference type="EMBL" id="SAL82693.1"/>
    </source>
</evidence>
<keyword evidence="2" id="KW-1185">Reference proteome</keyword>
<dbReference type="OrthoDB" id="9007904at2"/>
<sequence>MSNKLAALRVAESKKPHPFEGCFTTLADYSPERAIGALSDAVRADKREMNAYDWVHESLPGAELKPAFAFGTVGELYRSYSRAQEYSRFKGTLRAA</sequence>
<dbReference type="EMBL" id="FCON02000124">
    <property type="protein sequence ID" value="SAL82693.1"/>
    <property type="molecule type" value="Genomic_DNA"/>
</dbReference>
<dbReference type="AlphaFoldDB" id="A0A158KPN8"/>